<name>H0JQU4_9NOCA</name>
<dbReference type="PATRIC" id="fig|1114960.4.peg.2050"/>
<sequence>MDAESMADRLADAGKACDLQVWDRQVHIFQAAADLLPEGARAIGEIGRFVRSTVPGSR</sequence>
<proteinExistence type="predicted"/>
<organism evidence="1 2">
    <name type="scientific">Rhodococcus pyridinivorans AK37</name>
    <dbReference type="NCBI Taxonomy" id="1114960"/>
    <lineage>
        <taxon>Bacteria</taxon>
        <taxon>Bacillati</taxon>
        <taxon>Actinomycetota</taxon>
        <taxon>Actinomycetes</taxon>
        <taxon>Mycobacteriales</taxon>
        <taxon>Nocardiaceae</taxon>
        <taxon>Rhodococcus</taxon>
    </lineage>
</organism>
<evidence type="ECO:0000313" key="2">
    <source>
        <dbReference type="Proteomes" id="UP000005064"/>
    </source>
</evidence>
<protein>
    <submittedName>
        <fullName evidence="1">Esterase</fullName>
    </submittedName>
</protein>
<comment type="caution">
    <text evidence="1">The sequence shown here is derived from an EMBL/GenBank/DDBJ whole genome shotgun (WGS) entry which is preliminary data.</text>
</comment>
<reference evidence="1 2" key="1">
    <citation type="submission" date="2011-12" db="EMBL/GenBank/DDBJ databases">
        <authorList>
            <person name="Kriszt B."/>
            <person name="Tancsics A."/>
            <person name="Cserhati M."/>
            <person name="Toth A."/>
            <person name="Nagy I."/>
            <person name="Horvath B."/>
            <person name="Tamura T."/>
            <person name="Kukolya J."/>
            <person name="Szoboszlay S."/>
        </authorList>
    </citation>
    <scope>NUCLEOTIDE SEQUENCE [LARGE SCALE GENOMIC DNA]</scope>
    <source>
        <strain evidence="1 2">AK37</strain>
    </source>
</reference>
<dbReference type="Gene3D" id="3.40.50.1820">
    <property type="entry name" value="alpha/beta hydrolase"/>
    <property type="match status" value="1"/>
</dbReference>
<dbReference type="InterPro" id="IPR029058">
    <property type="entry name" value="AB_hydrolase_fold"/>
</dbReference>
<evidence type="ECO:0000313" key="1">
    <source>
        <dbReference type="EMBL" id="EHK83727.1"/>
    </source>
</evidence>
<dbReference type="Proteomes" id="UP000005064">
    <property type="component" value="Unassembled WGS sequence"/>
</dbReference>
<accession>H0JQU4</accession>
<dbReference type="AlphaFoldDB" id="H0JQU4"/>
<dbReference type="EMBL" id="AHBW01000038">
    <property type="protein sequence ID" value="EHK83727.1"/>
    <property type="molecule type" value="Genomic_DNA"/>
</dbReference>
<gene>
    <name evidence="1" type="ORF">AK37_10116</name>
</gene>